<organism evidence="1 2">
    <name type="scientific">Arcanobacterium pinnipediorum</name>
    <dbReference type="NCBI Taxonomy" id="1503041"/>
    <lineage>
        <taxon>Bacteria</taxon>
        <taxon>Bacillati</taxon>
        <taxon>Actinomycetota</taxon>
        <taxon>Actinomycetes</taxon>
        <taxon>Actinomycetales</taxon>
        <taxon>Actinomycetaceae</taxon>
        <taxon>Arcanobacterium</taxon>
    </lineage>
</organism>
<reference evidence="1" key="1">
    <citation type="submission" date="2022-06" db="EMBL/GenBank/DDBJ databases">
        <title>Complete Genome Sequence of Arcanobacterium pinnipediorum strain DSM 28752 isolated from a harbour seal.</title>
        <authorList>
            <person name="Borowiak M."/>
            <person name="Kreitlow A."/>
            <person name="Alssahen M."/>
            <person name="Malorny B."/>
            <person name="Laemmler C."/>
            <person name="Prenger-Berninghoff E."/>
            <person name="Siebert U."/>
            <person name="Ploetz M."/>
            <person name="Abdulmawjood A."/>
        </authorList>
    </citation>
    <scope>NUCLEOTIDE SEQUENCE</scope>
    <source>
        <strain evidence="1">DSM 28752</strain>
    </source>
</reference>
<gene>
    <name evidence="1" type="ORF">NG665_04610</name>
</gene>
<name>A0ABY5AEQ6_9ACTO</name>
<keyword evidence="2" id="KW-1185">Reference proteome</keyword>
<evidence type="ECO:0000313" key="2">
    <source>
        <dbReference type="Proteomes" id="UP001056109"/>
    </source>
</evidence>
<proteinExistence type="predicted"/>
<protein>
    <submittedName>
        <fullName evidence="1">Uncharacterized protein</fullName>
    </submittedName>
</protein>
<sequence length="153" mass="17356">MGKFRSLIRLAVVIGPTAIKIVQNYGPQIRQLIRDNPEYLQIIKGRLSVLTVGQGRAYKQLTERVSVLREQTAYLYGSANSVDKAQKAAQWRDELENIAKVLPVLNQLERAEKKKMRKSIDKHIDELAAKIVQATLEEDIEDAEIITEEGDNK</sequence>
<dbReference type="RefSeq" id="WP_252672494.1">
    <property type="nucleotide sequence ID" value="NZ_CP099547.1"/>
</dbReference>
<dbReference type="EMBL" id="CP099547">
    <property type="protein sequence ID" value="USR78679.1"/>
    <property type="molecule type" value="Genomic_DNA"/>
</dbReference>
<dbReference type="Proteomes" id="UP001056109">
    <property type="component" value="Chromosome"/>
</dbReference>
<accession>A0ABY5AEQ6</accession>
<evidence type="ECO:0000313" key="1">
    <source>
        <dbReference type="EMBL" id="USR78679.1"/>
    </source>
</evidence>